<evidence type="ECO:0000256" key="8">
    <source>
        <dbReference type="PROSITE-ProRule" id="PRU00175"/>
    </source>
</evidence>
<dbReference type="SMART" id="SM00184">
    <property type="entry name" value="RING"/>
    <property type="match status" value="1"/>
</dbReference>
<dbReference type="GO" id="GO:0008270">
    <property type="term" value="F:zinc ion binding"/>
    <property type="evidence" value="ECO:0007669"/>
    <property type="project" value="UniProtKB-KW"/>
</dbReference>
<protein>
    <submittedName>
        <fullName evidence="13">RING-type domain-containing protein</fullName>
    </submittedName>
</protein>
<evidence type="ECO:0000256" key="1">
    <source>
        <dbReference type="ARBA" id="ARBA00004370"/>
    </source>
</evidence>
<evidence type="ECO:0000259" key="11">
    <source>
        <dbReference type="PROSITE" id="PS50089"/>
    </source>
</evidence>
<feature type="compositionally biased region" description="Polar residues" evidence="9">
    <location>
        <begin position="467"/>
        <end position="480"/>
    </location>
</feature>
<accession>A0A7E4V2R7</accession>
<dbReference type="WBParaSite" id="Pan_g15491.t1">
    <property type="protein sequence ID" value="Pan_g15491.t1"/>
    <property type="gene ID" value="Pan_g15491"/>
</dbReference>
<name>A0A7E4V2R7_PANRE</name>
<dbReference type="PROSITE" id="PS50089">
    <property type="entry name" value="ZF_RING_2"/>
    <property type="match status" value="1"/>
</dbReference>
<dbReference type="AlphaFoldDB" id="A0A7E4V2R7"/>
<feature type="compositionally biased region" description="Basic and acidic residues" evidence="9">
    <location>
        <begin position="337"/>
        <end position="350"/>
    </location>
</feature>
<feature type="transmembrane region" description="Helical" evidence="10">
    <location>
        <begin position="42"/>
        <end position="59"/>
    </location>
</feature>
<feature type="compositionally biased region" description="Low complexity" evidence="9">
    <location>
        <begin position="423"/>
        <end position="444"/>
    </location>
</feature>
<feature type="region of interest" description="Disordered" evidence="9">
    <location>
        <begin position="403"/>
        <end position="509"/>
    </location>
</feature>
<evidence type="ECO:0000256" key="3">
    <source>
        <dbReference type="ARBA" id="ARBA00022723"/>
    </source>
</evidence>
<keyword evidence="7 10" id="KW-0472">Membrane</keyword>
<organism evidence="12 13">
    <name type="scientific">Panagrellus redivivus</name>
    <name type="common">Microworm</name>
    <dbReference type="NCBI Taxonomy" id="6233"/>
    <lineage>
        <taxon>Eukaryota</taxon>
        <taxon>Metazoa</taxon>
        <taxon>Ecdysozoa</taxon>
        <taxon>Nematoda</taxon>
        <taxon>Chromadorea</taxon>
        <taxon>Rhabditida</taxon>
        <taxon>Tylenchina</taxon>
        <taxon>Panagrolaimomorpha</taxon>
        <taxon>Panagrolaimoidea</taxon>
        <taxon>Panagrolaimidae</taxon>
        <taxon>Panagrellus</taxon>
    </lineage>
</organism>
<dbReference type="PANTHER" id="PTHR46539:SF23">
    <property type="entry name" value="RING-TYPE DOMAIN-CONTAINING PROTEIN"/>
    <property type="match status" value="1"/>
</dbReference>
<keyword evidence="3" id="KW-0479">Metal-binding</keyword>
<dbReference type="GO" id="GO:0016020">
    <property type="term" value="C:membrane"/>
    <property type="evidence" value="ECO:0007669"/>
    <property type="project" value="UniProtKB-SubCell"/>
</dbReference>
<evidence type="ECO:0000256" key="2">
    <source>
        <dbReference type="ARBA" id="ARBA00022692"/>
    </source>
</evidence>
<dbReference type="Pfam" id="PF13639">
    <property type="entry name" value="zf-RING_2"/>
    <property type="match status" value="1"/>
</dbReference>
<feature type="compositionally biased region" description="Polar residues" evidence="9">
    <location>
        <begin position="404"/>
        <end position="420"/>
    </location>
</feature>
<proteinExistence type="predicted"/>
<keyword evidence="5" id="KW-0862">Zinc</keyword>
<dbReference type="Gene3D" id="3.30.40.10">
    <property type="entry name" value="Zinc/RING finger domain, C3HC4 (zinc finger)"/>
    <property type="match status" value="1"/>
</dbReference>
<evidence type="ECO:0000256" key="5">
    <source>
        <dbReference type="ARBA" id="ARBA00022833"/>
    </source>
</evidence>
<keyword evidence="4 8" id="KW-0863">Zinc-finger</keyword>
<feature type="compositionally biased region" description="Basic and acidic residues" evidence="9">
    <location>
        <begin position="492"/>
        <end position="501"/>
    </location>
</feature>
<evidence type="ECO:0000256" key="9">
    <source>
        <dbReference type="SAM" id="MobiDB-lite"/>
    </source>
</evidence>
<evidence type="ECO:0000313" key="12">
    <source>
        <dbReference type="Proteomes" id="UP000492821"/>
    </source>
</evidence>
<evidence type="ECO:0000256" key="10">
    <source>
        <dbReference type="SAM" id="Phobius"/>
    </source>
</evidence>
<dbReference type="Proteomes" id="UP000492821">
    <property type="component" value="Unassembled WGS sequence"/>
</dbReference>
<reference evidence="12" key="1">
    <citation type="journal article" date="2013" name="Genetics">
        <title>The draft genome and transcriptome of Panagrellus redivivus are shaped by the harsh demands of a free-living lifestyle.</title>
        <authorList>
            <person name="Srinivasan J."/>
            <person name="Dillman A.R."/>
            <person name="Macchietto M.G."/>
            <person name="Heikkinen L."/>
            <person name="Lakso M."/>
            <person name="Fracchia K.M."/>
            <person name="Antoshechkin I."/>
            <person name="Mortazavi A."/>
            <person name="Wong G."/>
            <person name="Sternberg P.W."/>
        </authorList>
    </citation>
    <scope>NUCLEOTIDE SEQUENCE [LARGE SCALE GENOMIC DNA]</scope>
    <source>
        <strain evidence="12">MT8872</strain>
    </source>
</reference>
<keyword evidence="12" id="KW-1185">Reference proteome</keyword>
<evidence type="ECO:0000256" key="4">
    <source>
        <dbReference type="ARBA" id="ARBA00022771"/>
    </source>
</evidence>
<evidence type="ECO:0000313" key="13">
    <source>
        <dbReference type="WBParaSite" id="Pan_g15491.t1"/>
    </source>
</evidence>
<sequence length="655" mass="71614">MQADAAVSSIPTTRRQLSLLASLHFHVVLPVMPNDSTPPMPLFAQVVAVLIACLVKASIQQYSCNNIHFILNNDKPPYLESSKPQFQARSVKDLLGGGDVCNRTSHPSDIPTNHNLENIVAQCNECVCANYTNLYENLKKFALNNRVKNLIVVLPHLVENVTIPGDSVQFTYSTTTADPNDKELCNSNDESTDALRSFSKTSVLFVSISFIILMVISLAWLVFYYVQRFRYAHAKDRMQRRLFNAAKKALTRIPTKPVKAGDKELDGSDCPVCIDPYRAGDIVRMLPCRHVFHKTCVDPWLLEHRTCPMCKSDILKAFGYQVNVNTGRRRAQFSGQIDDHHGSIHVESDRLSSNSTASESNAYPYPVVSEIHDPFSFTPSTSPQLMQVMNEMNARAFSIIPLTVHSSGNPQPQPGTTSSLVPGASGSRQSGSHSSGSSGRILRSAPGAGSSRKMRGHVVNLVHVRSRSLSQSQIPTSNHALASLREASPPAPEDRRTERRPSALFRSGVPSTAAITIEIPPCETKPSAADPSSRVIETRINVNPNNSVSNTQHDNDLSSIVRMAVSQENVATPPPMISMPRPITRGHSVKTIGTRQQPTKNFCRRVSGQPTIGAFPMMPPMEAVRPTTASAVVSDANAKSARTVPLTSTISIESL</sequence>
<dbReference type="InterPro" id="IPR013083">
    <property type="entry name" value="Znf_RING/FYVE/PHD"/>
</dbReference>
<dbReference type="PANTHER" id="PTHR46539">
    <property type="entry name" value="E3 UBIQUITIN-PROTEIN LIGASE ATL42"/>
    <property type="match status" value="1"/>
</dbReference>
<feature type="domain" description="RING-type" evidence="11">
    <location>
        <begin position="270"/>
        <end position="311"/>
    </location>
</feature>
<evidence type="ECO:0000256" key="7">
    <source>
        <dbReference type="ARBA" id="ARBA00023136"/>
    </source>
</evidence>
<evidence type="ECO:0000256" key="6">
    <source>
        <dbReference type="ARBA" id="ARBA00022989"/>
    </source>
</evidence>
<keyword evidence="2 10" id="KW-0812">Transmembrane</keyword>
<dbReference type="InterPro" id="IPR001841">
    <property type="entry name" value="Znf_RING"/>
</dbReference>
<keyword evidence="6 10" id="KW-1133">Transmembrane helix</keyword>
<dbReference type="FunFam" id="3.30.40.10:FF:000009">
    <property type="entry name" value="E3 ubiquitin-protein ligase RNF130"/>
    <property type="match status" value="1"/>
</dbReference>
<feature type="region of interest" description="Disordered" evidence="9">
    <location>
        <begin position="335"/>
        <end position="359"/>
    </location>
</feature>
<comment type="subcellular location">
    <subcellularLocation>
        <location evidence="1">Membrane</location>
    </subcellularLocation>
</comment>
<dbReference type="CDD" id="cd16668">
    <property type="entry name" value="RING-H2_RNF130-like"/>
    <property type="match status" value="1"/>
</dbReference>
<reference evidence="13" key="2">
    <citation type="submission" date="2020-10" db="UniProtKB">
        <authorList>
            <consortium name="WormBaseParasite"/>
        </authorList>
    </citation>
    <scope>IDENTIFICATION</scope>
</reference>
<feature type="transmembrane region" description="Helical" evidence="10">
    <location>
        <begin position="203"/>
        <end position="226"/>
    </location>
</feature>
<dbReference type="SUPFAM" id="SSF57850">
    <property type="entry name" value="RING/U-box"/>
    <property type="match status" value="1"/>
</dbReference>